<keyword evidence="8 13" id="KW-0238">DNA-binding</keyword>
<dbReference type="GO" id="GO:0043138">
    <property type="term" value="F:3'-5' DNA helicase activity"/>
    <property type="evidence" value="ECO:0007669"/>
    <property type="project" value="UniProtKB-UniRule"/>
</dbReference>
<keyword evidence="7 13" id="KW-0067">ATP-binding</keyword>
<comment type="subunit">
    <text evidence="13">Heterodimer of AddA and AddB/RexB.</text>
</comment>
<comment type="catalytic activity">
    <reaction evidence="12 13">
        <text>ATP + H2O = ADP + phosphate + H(+)</text>
        <dbReference type="Rhea" id="RHEA:13065"/>
        <dbReference type="ChEBI" id="CHEBI:15377"/>
        <dbReference type="ChEBI" id="CHEBI:15378"/>
        <dbReference type="ChEBI" id="CHEBI:30616"/>
        <dbReference type="ChEBI" id="CHEBI:43474"/>
        <dbReference type="ChEBI" id="CHEBI:456216"/>
        <dbReference type="EC" id="5.6.2.4"/>
    </reaction>
</comment>
<dbReference type="PANTHER" id="PTHR11070">
    <property type="entry name" value="UVRD / RECB / PCRA DNA HELICASE FAMILY MEMBER"/>
    <property type="match status" value="1"/>
</dbReference>
<dbReference type="Pfam" id="PF13361">
    <property type="entry name" value="UvrD_C"/>
    <property type="match status" value="1"/>
</dbReference>
<protein>
    <recommendedName>
        <fullName evidence="13">ATP-dependent helicase/nuclease subunit A</fullName>
        <ecNumber evidence="13">3.1.-.-</ecNumber>
        <ecNumber evidence="13">5.6.2.4</ecNumber>
    </recommendedName>
    <alternativeName>
        <fullName evidence="13">ATP-dependent helicase/nuclease AddA</fullName>
    </alternativeName>
    <alternativeName>
        <fullName evidence="13">DNA 3'-5' helicase AddA</fullName>
    </alternativeName>
</protein>
<keyword evidence="4 13" id="KW-0378">Hydrolase</keyword>
<evidence type="ECO:0000259" key="16">
    <source>
        <dbReference type="PROSITE" id="PS51198"/>
    </source>
</evidence>
<dbReference type="RefSeq" id="WP_067062813.1">
    <property type="nucleotide sequence ID" value="NZ_CP014699.1"/>
</dbReference>
<evidence type="ECO:0000256" key="10">
    <source>
        <dbReference type="ARBA" id="ARBA00023235"/>
    </source>
</evidence>
<organism evidence="18 19">
    <name type="scientific">Streptococcus pantholopis</name>
    <dbReference type="NCBI Taxonomy" id="1811193"/>
    <lineage>
        <taxon>Bacteria</taxon>
        <taxon>Bacillati</taxon>
        <taxon>Bacillota</taxon>
        <taxon>Bacilli</taxon>
        <taxon>Lactobacillales</taxon>
        <taxon>Streptococcaceae</taxon>
        <taxon>Streptococcus</taxon>
    </lineage>
</organism>
<keyword evidence="3 13" id="KW-0227">DNA damage</keyword>
<dbReference type="Gene3D" id="1.10.486.10">
    <property type="entry name" value="PCRA, domain 4"/>
    <property type="match status" value="1"/>
</dbReference>
<dbReference type="PROSITE" id="PS51217">
    <property type="entry name" value="UVRD_HELICASE_CTER"/>
    <property type="match status" value="1"/>
</dbReference>
<dbReference type="EMBL" id="CP014699">
    <property type="protein sequence ID" value="AND79603.1"/>
    <property type="molecule type" value="Genomic_DNA"/>
</dbReference>
<keyword evidence="2 13" id="KW-0547">Nucleotide-binding</keyword>
<dbReference type="KEGG" id="spat:A0O21_05990"/>
<feature type="domain" description="UvrD-like helicase ATP-binding" evidence="16">
    <location>
        <begin position="26"/>
        <end position="482"/>
    </location>
</feature>
<dbReference type="SUPFAM" id="SSF52980">
    <property type="entry name" value="Restriction endonuclease-like"/>
    <property type="match status" value="1"/>
</dbReference>
<keyword evidence="9 13" id="KW-0234">DNA repair</keyword>
<evidence type="ECO:0000256" key="1">
    <source>
        <dbReference type="ARBA" id="ARBA00022722"/>
    </source>
</evidence>
<dbReference type="Gene3D" id="3.90.320.10">
    <property type="match status" value="1"/>
</dbReference>
<dbReference type="EC" id="3.1.-.-" evidence="13"/>
<dbReference type="Proteomes" id="UP000077317">
    <property type="component" value="Chromosome"/>
</dbReference>
<dbReference type="InterPro" id="IPR014152">
    <property type="entry name" value="AddA"/>
</dbReference>
<evidence type="ECO:0000256" key="6">
    <source>
        <dbReference type="ARBA" id="ARBA00022839"/>
    </source>
</evidence>
<dbReference type="GO" id="GO:0005524">
    <property type="term" value="F:ATP binding"/>
    <property type="evidence" value="ECO:0007669"/>
    <property type="project" value="UniProtKB-UniRule"/>
</dbReference>
<dbReference type="OrthoDB" id="9810135at2"/>
<accession>A0A172Q7Y1</accession>
<dbReference type="EC" id="5.6.2.4" evidence="13"/>
<feature type="coiled-coil region" evidence="15">
    <location>
        <begin position="81"/>
        <end position="108"/>
    </location>
</feature>
<dbReference type="PROSITE" id="PS51198">
    <property type="entry name" value="UVRD_HELICASE_ATP_BIND"/>
    <property type="match status" value="1"/>
</dbReference>
<keyword evidence="6 13" id="KW-0269">Exonuclease</keyword>
<dbReference type="InterPro" id="IPR014017">
    <property type="entry name" value="DNA_helicase_UvrD-like_C"/>
</dbReference>
<evidence type="ECO:0000256" key="7">
    <source>
        <dbReference type="ARBA" id="ARBA00022840"/>
    </source>
</evidence>
<dbReference type="InterPro" id="IPR014016">
    <property type="entry name" value="UvrD-like_ATP-bd"/>
</dbReference>
<comment type="catalytic activity">
    <reaction evidence="11 13">
        <text>Couples ATP hydrolysis with the unwinding of duplex DNA by translocating in the 3'-5' direction.</text>
        <dbReference type="EC" id="5.6.2.4"/>
    </reaction>
</comment>
<feature type="domain" description="UvrD-like helicase C-terminal" evidence="17">
    <location>
        <begin position="511"/>
        <end position="798"/>
    </location>
</feature>
<gene>
    <name evidence="13" type="primary">addA</name>
    <name evidence="18" type="ORF">A0O21_05990</name>
</gene>
<evidence type="ECO:0000313" key="19">
    <source>
        <dbReference type="Proteomes" id="UP000077317"/>
    </source>
</evidence>
<dbReference type="NCBIfam" id="TIGR02785">
    <property type="entry name" value="addA_Gpos"/>
    <property type="match status" value="1"/>
</dbReference>
<dbReference type="InterPro" id="IPR038726">
    <property type="entry name" value="PDDEXK_AddAB-type"/>
</dbReference>
<dbReference type="GO" id="GO:0033202">
    <property type="term" value="C:DNA helicase complex"/>
    <property type="evidence" value="ECO:0007669"/>
    <property type="project" value="TreeGrafter"/>
</dbReference>
<evidence type="ECO:0000256" key="3">
    <source>
        <dbReference type="ARBA" id="ARBA00022763"/>
    </source>
</evidence>
<keyword evidence="5 13" id="KW-0347">Helicase</keyword>
<dbReference type="Pfam" id="PF00580">
    <property type="entry name" value="UvrD-helicase"/>
    <property type="match status" value="1"/>
</dbReference>
<evidence type="ECO:0000256" key="13">
    <source>
        <dbReference type="HAMAP-Rule" id="MF_01451"/>
    </source>
</evidence>
<dbReference type="GO" id="GO:0000724">
    <property type="term" value="P:double-strand break repair via homologous recombination"/>
    <property type="evidence" value="ECO:0007669"/>
    <property type="project" value="UniProtKB-UniRule"/>
</dbReference>
<dbReference type="Gene3D" id="3.40.50.300">
    <property type="entry name" value="P-loop containing nucleotide triphosphate hydrolases"/>
    <property type="match status" value="4"/>
</dbReference>
<dbReference type="CDD" id="cd17932">
    <property type="entry name" value="DEXQc_UvrD"/>
    <property type="match status" value="1"/>
</dbReference>
<dbReference type="Pfam" id="PF12705">
    <property type="entry name" value="PDDEXK_1"/>
    <property type="match status" value="1"/>
</dbReference>
<keyword evidence="1 13" id="KW-0540">Nuclease</keyword>
<dbReference type="AlphaFoldDB" id="A0A172Q7Y1"/>
<dbReference type="InterPro" id="IPR011604">
    <property type="entry name" value="PDDEXK-like_dom_sf"/>
</dbReference>
<evidence type="ECO:0000256" key="14">
    <source>
        <dbReference type="PROSITE-ProRule" id="PRU00560"/>
    </source>
</evidence>
<keyword evidence="10 13" id="KW-0413">Isomerase</keyword>
<reference evidence="19" key="2">
    <citation type="submission" date="2016-03" db="EMBL/GenBank/DDBJ databases">
        <title>Streptococcus antelopensis sp. nov., isolated from the feces of the Tibetan antelope (Pantholops hodgsonii) in Hoh Xil National Nature Reserve, Qinghai, China.</title>
        <authorList>
            <person name="Bai X."/>
        </authorList>
    </citation>
    <scope>NUCLEOTIDE SEQUENCE [LARGE SCALE GENOMIC DNA]</scope>
    <source>
        <strain evidence="19">TA 26</strain>
    </source>
</reference>
<proteinExistence type="inferred from homology"/>
<dbReference type="GO" id="GO:0008408">
    <property type="term" value="F:3'-5' exonuclease activity"/>
    <property type="evidence" value="ECO:0007669"/>
    <property type="project" value="UniProtKB-UniRule"/>
</dbReference>
<sequence length="1211" mass="138443">MSFKSFLTDQEIKELQLREAQSQRSQKRTAEQIEAIYTQGSNILVSASAGSGKTFVMVERIISQILCGISVDRLFISTFTVKAAGELKERLEKKLREALQETDDKALKQYLSEQLSSLPVADIGTMDAFTQQILNRYGYILGIAPNYRIIQDKSEQDILKDEVFSDLFSDYSRGRQAHLFRKLVKNFSGYRKDLQAFKQVVYQIHAFSQSTSNPKKWLQDVFLKGAQTYTDTDSVPELFISNLLAAMQEAADSLRDVTELEDYKKYTSKGKLTAAYQKHLRIIEHLSNGALHFAENYGRGSLPDFIGDVTDLLPAGSAVTVAGRKYPVFKELHSRLNSFRHLETVLSYQAESLPLLELLQAFVLDFSQQYLQAKIQESVFEFTDIAHFAIAILEENETIRRAYQDNYYEVMVDEYQDTNHMQERLLELLSNGCNRFMVGDMKQSIYRFRQADPQIFNQKFKEFQENPDTGRLIILKENFRSHVTVLDSVNSLFSHLMDEQIGDILYDKNHKLVAGSAGQQLSRPQNETEFLIYDTDSQTQAEEELSDDLISPGEVKLVAQEIIRLHNEQGVAFEDISLLVAARTRNDDIVQTFNKFGIPLVADGGEQNYLKSVEVMVMLDTLRSIDNPLNDYALVALLRSPMFAFDEDELARLSLQTLKDGQQQNFYEKIENVSGRRGQHMELIYPELQMKVEAFLKVFRSWRDFAGLHLLYDLIWKIYNDCFYYDYVASYPNGRQAQANLYALALRADQFEKNGFKGLSRFITMIDKILETDNDLADVEVAAPKHAVNLMTIHKSKGLEFKYVFLLNMDKKFSPADSRSPIILSRQNGAGIKYTADMKQELEENSLPSVRVRMETLPYQINQQELKLAALSEQMRLLYVAMTRAEQKLYLVGKGSQEKWDSRWSADSPQGQFLPVSDREQAKSFQDWVLAVQAAYSQEDLHLKIRFVTDEDLKTEPIGRLQKPSSDLISKKAKSTRLEELQQALAMLETVEQLNERYEAAITLPTVRTPSQIKKLYEPVLDREGVAVADSLYQTSPTFKLPDFSQRQKADAAALGSAVHELLQRLPLSKKVTMSDMTAAMAELNVDQAVKDSIQVDKILTFFEQTELGQLIQKNADKVHREAPFAMLKDDPASQEKFVVRGIIDGYILLSDRLVLFDYKTDKFTNPQTIKQRYQGQMALYAEALSRSYSMECVDQYLVLLGGEKLEVLKL</sequence>
<dbReference type="STRING" id="1811193.A0O21_05990"/>
<dbReference type="GO" id="GO:0005829">
    <property type="term" value="C:cytosol"/>
    <property type="evidence" value="ECO:0007669"/>
    <property type="project" value="TreeGrafter"/>
</dbReference>
<comment type="similarity">
    <text evidence="13">Belongs to the helicase family. AddA subfamily.</text>
</comment>
<evidence type="ECO:0000256" key="5">
    <source>
        <dbReference type="ARBA" id="ARBA00022806"/>
    </source>
</evidence>
<evidence type="ECO:0000256" key="4">
    <source>
        <dbReference type="ARBA" id="ARBA00022801"/>
    </source>
</evidence>
<evidence type="ECO:0000256" key="11">
    <source>
        <dbReference type="ARBA" id="ARBA00034617"/>
    </source>
</evidence>
<evidence type="ECO:0000256" key="8">
    <source>
        <dbReference type="ARBA" id="ARBA00023125"/>
    </source>
</evidence>
<evidence type="ECO:0000259" key="17">
    <source>
        <dbReference type="PROSITE" id="PS51217"/>
    </source>
</evidence>
<dbReference type="HAMAP" id="MF_01451">
    <property type="entry name" value="AddA"/>
    <property type="match status" value="1"/>
</dbReference>
<feature type="coiled-coil region" evidence="15">
    <location>
        <begin position="971"/>
        <end position="1001"/>
    </location>
</feature>
<dbReference type="SUPFAM" id="SSF52540">
    <property type="entry name" value="P-loop containing nucleoside triphosphate hydrolases"/>
    <property type="match status" value="1"/>
</dbReference>
<keyword evidence="19" id="KW-1185">Reference proteome</keyword>
<dbReference type="GO" id="GO:0016887">
    <property type="term" value="F:ATP hydrolysis activity"/>
    <property type="evidence" value="ECO:0007669"/>
    <property type="project" value="RHEA"/>
</dbReference>
<keyword evidence="15" id="KW-0175">Coiled coil</keyword>
<comment type="function">
    <text evidence="13">The heterodimer acts as both an ATP-dependent DNA helicase and an ATP-dependent, dual-direction single-stranded exonuclease. Recognizes the chi site generating a DNA molecule suitable for the initiation of homologous recombination. The AddA nuclease domain is required for chi fragment generation; this subunit has the helicase and 3' -&gt; 5' nuclease activities.</text>
</comment>
<dbReference type="GO" id="GO:0003690">
    <property type="term" value="F:double-stranded DNA binding"/>
    <property type="evidence" value="ECO:0007669"/>
    <property type="project" value="UniProtKB-UniRule"/>
</dbReference>
<reference evidence="18 19" key="1">
    <citation type="journal article" date="2016" name="Int. J. Syst. Evol. Microbiol.">
        <title>Streptococcuspantholopis sp. nov., isolated from faeces of the Tibetan antelope (Pantholops hodgsonii).</title>
        <authorList>
            <person name="Bai X."/>
            <person name="Xiong Y."/>
            <person name="Lu S."/>
            <person name="Jin D."/>
            <person name="Lai X."/>
            <person name="Yang J."/>
            <person name="Niu L."/>
            <person name="Hu S."/>
            <person name="Meng X."/>
            <person name="Pu J."/>
            <person name="Ye C."/>
            <person name="Xu J."/>
        </authorList>
    </citation>
    <scope>NUCLEOTIDE SEQUENCE [LARGE SCALE GENOMIC DNA]</scope>
    <source>
        <strain evidence="18 19">TA 26</strain>
    </source>
</reference>
<dbReference type="InterPro" id="IPR000212">
    <property type="entry name" value="DNA_helicase_UvrD/REP"/>
</dbReference>
<evidence type="ECO:0000256" key="9">
    <source>
        <dbReference type="ARBA" id="ARBA00023204"/>
    </source>
</evidence>
<name>A0A172Q7Y1_9STRE</name>
<feature type="binding site" evidence="14">
    <location>
        <begin position="47"/>
        <end position="54"/>
    </location>
    <ligand>
        <name>ATP</name>
        <dbReference type="ChEBI" id="CHEBI:30616"/>
    </ligand>
</feature>
<evidence type="ECO:0000256" key="15">
    <source>
        <dbReference type="SAM" id="Coils"/>
    </source>
</evidence>
<dbReference type="PANTHER" id="PTHR11070:SF48">
    <property type="entry name" value="ATP-DEPENDENT HELICASE_NUCLEASE SUBUNIT A"/>
    <property type="match status" value="1"/>
</dbReference>
<evidence type="ECO:0000256" key="12">
    <source>
        <dbReference type="ARBA" id="ARBA00048988"/>
    </source>
</evidence>
<dbReference type="InterPro" id="IPR011335">
    <property type="entry name" value="Restrct_endonuc-II-like"/>
</dbReference>
<comment type="cofactor">
    <cofactor evidence="13">
        <name>Mg(2+)</name>
        <dbReference type="ChEBI" id="CHEBI:18420"/>
    </cofactor>
</comment>
<evidence type="ECO:0000313" key="18">
    <source>
        <dbReference type="EMBL" id="AND79603.1"/>
    </source>
</evidence>
<evidence type="ECO:0000256" key="2">
    <source>
        <dbReference type="ARBA" id="ARBA00022741"/>
    </source>
</evidence>
<dbReference type="InterPro" id="IPR027417">
    <property type="entry name" value="P-loop_NTPase"/>
</dbReference>